<dbReference type="Proteomes" id="UP001549200">
    <property type="component" value="Unassembled WGS sequence"/>
</dbReference>
<accession>A0ABV2G5L0</accession>
<organism evidence="1 2">
    <name type="scientific">Enterocloster citroniae</name>
    <dbReference type="NCBI Taxonomy" id="358743"/>
    <lineage>
        <taxon>Bacteria</taxon>
        <taxon>Bacillati</taxon>
        <taxon>Bacillota</taxon>
        <taxon>Clostridia</taxon>
        <taxon>Lachnospirales</taxon>
        <taxon>Lachnospiraceae</taxon>
        <taxon>Enterocloster</taxon>
    </lineage>
</organism>
<gene>
    <name evidence="1" type="ORF">ABID13_005029</name>
</gene>
<evidence type="ECO:0000313" key="1">
    <source>
        <dbReference type="EMBL" id="MET3573367.1"/>
    </source>
</evidence>
<comment type="caution">
    <text evidence="1">The sequence shown here is derived from an EMBL/GenBank/DDBJ whole genome shotgun (WGS) entry which is preliminary data.</text>
</comment>
<reference evidence="1 2" key="1">
    <citation type="submission" date="2024-06" db="EMBL/GenBank/DDBJ databases">
        <title>Genomic Encyclopedia of Type Strains, Phase IV (KMG-IV): sequencing the most valuable type-strain genomes for metagenomic binning, comparative biology and taxonomic classification.</title>
        <authorList>
            <person name="Goeker M."/>
        </authorList>
    </citation>
    <scope>NUCLEOTIDE SEQUENCE [LARGE SCALE GENOMIC DNA]</scope>
    <source>
        <strain evidence="1 2">DSM 19261</strain>
    </source>
</reference>
<name>A0ABV2G5L0_9FIRM</name>
<dbReference type="EMBL" id="JBEPLZ010000029">
    <property type="protein sequence ID" value="MET3573367.1"/>
    <property type="molecule type" value="Genomic_DNA"/>
</dbReference>
<sequence>MEDNESMVYKAGYGPIVDTGIVFVPLSMTDDHIEWRRV</sequence>
<protein>
    <submittedName>
        <fullName evidence="1">Uncharacterized protein</fullName>
    </submittedName>
</protein>
<proteinExistence type="predicted"/>
<evidence type="ECO:0000313" key="2">
    <source>
        <dbReference type="Proteomes" id="UP001549200"/>
    </source>
</evidence>
<keyword evidence="2" id="KW-1185">Reference proteome</keyword>